<keyword evidence="5" id="KW-1185">Reference proteome</keyword>
<feature type="non-terminal residue" evidence="4">
    <location>
        <position position="100"/>
    </location>
</feature>
<protein>
    <recommendedName>
        <fullName evidence="3">Replication protein A OB domain-containing protein</fullName>
    </recommendedName>
</protein>
<organism evidence="4 5">
    <name type="scientific">Etheostoma spectabile</name>
    <name type="common">orangethroat darter</name>
    <dbReference type="NCBI Taxonomy" id="54343"/>
    <lineage>
        <taxon>Eukaryota</taxon>
        <taxon>Metazoa</taxon>
        <taxon>Chordata</taxon>
        <taxon>Craniata</taxon>
        <taxon>Vertebrata</taxon>
        <taxon>Euteleostomi</taxon>
        <taxon>Actinopterygii</taxon>
        <taxon>Neopterygii</taxon>
        <taxon>Teleostei</taxon>
        <taxon>Neoteleostei</taxon>
        <taxon>Acanthomorphata</taxon>
        <taxon>Eupercaria</taxon>
        <taxon>Perciformes</taxon>
        <taxon>Percoidei</taxon>
        <taxon>Percidae</taxon>
        <taxon>Etheostomatinae</taxon>
        <taxon>Etheostoma</taxon>
    </lineage>
</organism>
<proteinExistence type="predicted"/>
<reference evidence="4 5" key="1">
    <citation type="submission" date="2019-08" db="EMBL/GenBank/DDBJ databases">
        <title>A chromosome-level genome assembly, high-density linkage maps, and genome scans reveal the genomic architecture of hybrid incompatibilities underlying speciation via character displacement in darters (Percidae: Etheostominae).</title>
        <authorList>
            <person name="Moran R.L."/>
            <person name="Catchen J.M."/>
            <person name="Fuller R.C."/>
        </authorList>
    </citation>
    <scope>NUCLEOTIDE SEQUENCE [LARGE SCALE GENOMIC DNA]</scope>
    <source>
        <strain evidence="4">EspeVRDwgs_2016</strain>
        <tissue evidence="4">Muscle</tissue>
    </source>
</reference>
<dbReference type="AlphaFoldDB" id="A0A5J5C8H2"/>
<dbReference type="Pfam" id="PF16900">
    <property type="entry name" value="REPA_OB_2"/>
    <property type="match status" value="1"/>
</dbReference>
<evidence type="ECO:0000259" key="3">
    <source>
        <dbReference type="Pfam" id="PF16900"/>
    </source>
</evidence>
<dbReference type="GO" id="GO:0003677">
    <property type="term" value="F:DNA binding"/>
    <property type="evidence" value="ECO:0007669"/>
    <property type="project" value="UniProtKB-KW"/>
</dbReference>
<evidence type="ECO:0000313" key="5">
    <source>
        <dbReference type="Proteomes" id="UP000327493"/>
    </source>
</evidence>
<evidence type="ECO:0000256" key="2">
    <source>
        <dbReference type="SAM" id="MobiDB-lite"/>
    </source>
</evidence>
<evidence type="ECO:0000256" key="1">
    <source>
        <dbReference type="ARBA" id="ARBA00023125"/>
    </source>
</evidence>
<dbReference type="InterPro" id="IPR031657">
    <property type="entry name" value="REPA_OB_2"/>
</dbReference>
<comment type="caution">
    <text evidence="4">The sequence shown here is derived from an EMBL/GenBank/DDBJ whole genome shotgun (WGS) entry which is preliminary data.</text>
</comment>
<dbReference type="InterPro" id="IPR012340">
    <property type="entry name" value="NA-bd_OB-fold"/>
</dbReference>
<evidence type="ECO:0000313" key="4">
    <source>
        <dbReference type="EMBL" id="KAA8578072.1"/>
    </source>
</evidence>
<sequence>MNRVTKVNVKSTKKKVNKKELRLKDKTGSIDVVMWRDATEECRRLSVGDVVTVTNTKTNEYQGNVSLNSTGHTKITKVVGVKPKKTTGSRPVPKTSKTRQ</sequence>
<feature type="region of interest" description="Disordered" evidence="2">
    <location>
        <begin position="80"/>
        <end position="100"/>
    </location>
</feature>
<dbReference type="SUPFAM" id="SSF50249">
    <property type="entry name" value="Nucleic acid-binding proteins"/>
    <property type="match status" value="1"/>
</dbReference>
<name>A0A5J5C8H2_9PERO</name>
<dbReference type="Proteomes" id="UP000327493">
    <property type="component" value="Unassembled WGS sequence"/>
</dbReference>
<feature type="domain" description="Replication protein A OB" evidence="3">
    <location>
        <begin position="2"/>
        <end position="72"/>
    </location>
</feature>
<dbReference type="EMBL" id="VOFY01001177">
    <property type="protein sequence ID" value="KAA8578072.1"/>
    <property type="molecule type" value="Genomic_DNA"/>
</dbReference>
<accession>A0A5J5C8H2</accession>
<dbReference type="Gene3D" id="2.40.50.140">
    <property type="entry name" value="Nucleic acid-binding proteins"/>
    <property type="match status" value="1"/>
</dbReference>
<keyword evidence="1" id="KW-0238">DNA-binding</keyword>
<gene>
    <name evidence="4" type="ORF">FQN60_001060</name>
</gene>